<dbReference type="InterPro" id="IPR051531">
    <property type="entry name" value="N-acetyltransferase"/>
</dbReference>
<dbReference type="Proteomes" id="UP000660021">
    <property type="component" value="Unassembled WGS sequence"/>
</dbReference>
<keyword evidence="1" id="KW-0808">Transferase</keyword>
<proteinExistence type="inferred from homology"/>
<dbReference type="InterPro" id="IPR000182">
    <property type="entry name" value="GNAT_dom"/>
</dbReference>
<evidence type="ECO:0000256" key="1">
    <source>
        <dbReference type="ARBA" id="ARBA00022679"/>
    </source>
</evidence>
<dbReference type="EMBL" id="JACOPR010000001">
    <property type="protein sequence ID" value="MBC5729468.1"/>
    <property type="molecule type" value="Genomic_DNA"/>
</dbReference>
<dbReference type="RefSeq" id="WP_101693561.1">
    <property type="nucleotide sequence ID" value="NZ_JACOPR010000001.1"/>
</dbReference>
<accession>A0ABR7HPN8</accession>
<dbReference type="InterPro" id="IPR016181">
    <property type="entry name" value="Acyl_CoA_acyltransferase"/>
</dbReference>
<keyword evidence="2" id="KW-0012">Acyltransferase</keyword>
<feature type="domain" description="N-acetyltransferase" evidence="4">
    <location>
        <begin position="34"/>
        <end position="183"/>
    </location>
</feature>
<evidence type="ECO:0000256" key="3">
    <source>
        <dbReference type="ARBA" id="ARBA00038502"/>
    </source>
</evidence>
<dbReference type="PANTHER" id="PTHR43792:SF8">
    <property type="entry name" value="[RIBOSOMAL PROTEIN US5]-ALANINE N-ACETYLTRANSFERASE"/>
    <property type="match status" value="1"/>
</dbReference>
<protein>
    <submittedName>
        <fullName evidence="5">GNAT family N-acetyltransferase</fullName>
    </submittedName>
</protein>
<comment type="similarity">
    <text evidence="3">Belongs to the acetyltransferase family. RimJ subfamily.</text>
</comment>
<evidence type="ECO:0000313" key="5">
    <source>
        <dbReference type="EMBL" id="MBC5729468.1"/>
    </source>
</evidence>
<dbReference type="Gene3D" id="3.40.630.30">
    <property type="match status" value="1"/>
</dbReference>
<dbReference type="PANTHER" id="PTHR43792">
    <property type="entry name" value="GNAT FAMILY, PUTATIVE (AFU_ORTHOLOGUE AFUA_3G00765)-RELATED-RELATED"/>
    <property type="match status" value="1"/>
</dbReference>
<reference evidence="5 6" key="1">
    <citation type="submission" date="2020-08" db="EMBL/GenBank/DDBJ databases">
        <title>Genome public.</title>
        <authorList>
            <person name="Liu C."/>
            <person name="Sun Q."/>
        </authorList>
    </citation>
    <scope>NUCLEOTIDE SEQUENCE [LARGE SCALE GENOMIC DNA]</scope>
    <source>
        <strain evidence="5 6">New-38</strain>
    </source>
</reference>
<organism evidence="5 6">
    <name type="scientific">Pseudoflavonifractor hominis</name>
    <dbReference type="NCBI Taxonomy" id="2763059"/>
    <lineage>
        <taxon>Bacteria</taxon>
        <taxon>Bacillati</taxon>
        <taxon>Bacillota</taxon>
        <taxon>Clostridia</taxon>
        <taxon>Eubacteriales</taxon>
        <taxon>Oscillospiraceae</taxon>
        <taxon>Pseudoflavonifractor</taxon>
    </lineage>
</organism>
<keyword evidence="6" id="KW-1185">Reference proteome</keyword>
<comment type="caution">
    <text evidence="5">The sequence shown here is derived from an EMBL/GenBank/DDBJ whole genome shotgun (WGS) entry which is preliminary data.</text>
</comment>
<evidence type="ECO:0000256" key="2">
    <source>
        <dbReference type="ARBA" id="ARBA00023315"/>
    </source>
</evidence>
<evidence type="ECO:0000259" key="4">
    <source>
        <dbReference type="PROSITE" id="PS51186"/>
    </source>
</evidence>
<name>A0ABR7HPN8_9FIRM</name>
<dbReference type="Pfam" id="PF13302">
    <property type="entry name" value="Acetyltransf_3"/>
    <property type="match status" value="1"/>
</dbReference>
<sequence>MTEELYLETERLVGRVPEESMAALVLDFYTRNRDFLEPYEPERAPEFYTLEEQSRLLRQARIDREEGRGYSFWLFRKGEPERAIGYIALNNIVRGAFQSCFLGCKMDGSEINKGYMTEAVKACAAFAFGTLGLHRIEGNIMPRNRRSLRVAEKCGFREEGLARAYLRIHGVWEDHIHMVRLADDPV</sequence>
<gene>
    <name evidence="5" type="ORF">H8S34_01285</name>
</gene>
<dbReference type="SUPFAM" id="SSF55729">
    <property type="entry name" value="Acyl-CoA N-acyltransferases (Nat)"/>
    <property type="match status" value="1"/>
</dbReference>
<evidence type="ECO:0000313" key="6">
    <source>
        <dbReference type="Proteomes" id="UP000660021"/>
    </source>
</evidence>
<dbReference type="PROSITE" id="PS51186">
    <property type="entry name" value="GNAT"/>
    <property type="match status" value="1"/>
</dbReference>